<evidence type="ECO:0000313" key="2">
    <source>
        <dbReference type="EMBL" id="ODJ87223.1"/>
    </source>
</evidence>
<dbReference type="InterPro" id="IPR007899">
    <property type="entry name" value="CHAD_dom"/>
</dbReference>
<sequence>MAQHPLTYMLPDELDLDGLQKILSETYRLSVDSPVKVKQIYFDSFDWRVWQAGGELLQEQGEMNRLCWVNRKSHQQTACQSIESPPGFVQDIPQGPVRECLVPVLEMRVLLPMVKINQQRYTLRILDAEEKTVVRVILLKNQFSAVKGKMKGDLDGRIVLQPLKGYETDFLKLKQQFASLKLRPSEQSLYEDALLGVGRKAGDYSSKLNFRLDPDAPAHVTARLIMLSLLNTLEANIDGTRADLDSEFLHDLRVATRRTRSAMSQIKGVFDPQQLEPFKQAFGWIGQITGETRDLDVYLLHYPDYRASLPKTIQKDLDPFHAFLQQHHKLAQAGLVKKINSPHFRKNLKAWRSWLQSPGGESDQTPNAMRPTANLADKRIGKLYKRVLKDGLNIGDDSPAELLHELRKDCKKLRYLMEFFQSLYPKPAIRELIKALKVILDNLGEFQDLEVQANSLEKFGEQMLEEGAPASALMAMGILVGKLLERQERARAAFVDLFTDFSSESNRNAFQQLFGVR</sequence>
<proteinExistence type="predicted"/>
<dbReference type="Pfam" id="PF05235">
    <property type="entry name" value="CHAD"/>
    <property type="match status" value="1"/>
</dbReference>
<protein>
    <submittedName>
        <fullName evidence="2">CHAD domain protein</fullName>
    </submittedName>
</protein>
<feature type="domain" description="CHAD" evidence="1">
    <location>
        <begin position="215"/>
        <end position="507"/>
    </location>
</feature>
<comment type="caution">
    <text evidence="2">The sequence shown here is derived from an EMBL/GenBank/DDBJ whole genome shotgun (WGS) entry which is preliminary data.</text>
</comment>
<dbReference type="PANTHER" id="PTHR39339:SF1">
    <property type="entry name" value="CHAD DOMAIN-CONTAINING PROTEIN"/>
    <property type="match status" value="1"/>
</dbReference>
<evidence type="ECO:0000259" key="1">
    <source>
        <dbReference type="PROSITE" id="PS51708"/>
    </source>
</evidence>
<reference evidence="2 3" key="1">
    <citation type="submission" date="2016-06" db="EMBL/GenBank/DDBJ databases">
        <title>Genome sequence of endosymbiont of Candidatus Endolucinida thiodiazotropha.</title>
        <authorList>
            <person name="Poehlein A."/>
            <person name="Koenig S."/>
            <person name="Heiden S.E."/>
            <person name="Thuermer A."/>
            <person name="Voget S."/>
            <person name="Daniel R."/>
            <person name="Markert S."/>
            <person name="Gros O."/>
            <person name="Schweder T."/>
        </authorList>
    </citation>
    <scope>NUCLEOTIDE SEQUENCE [LARGE SCALE GENOMIC DNA]</scope>
    <source>
        <strain evidence="2 3">COS</strain>
    </source>
</reference>
<gene>
    <name evidence="2" type="ORF">CODIS_24750</name>
</gene>
<dbReference type="EMBL" id="MARB01000013">
    <property type="protein sequence ID" value="ODJ87223.1"/>
    <property type="molecule type" value="Genomic_DNA"/>
</dbReference>
<dbReference type="OrthoDB" id="9810154at2"/>
<dbReference type="AlphaFoldDB" id="A0A7Z1AF97"/>
<evidence type="ECO:0000313" key="3">
    <source>
        <dbReference type="Proteomes" id="UP000094769"/>
    </source>
</evidence>
<keyword evidence="3" id="KW-1185">Reference proteome</keyword>
<organism evidence="2 3">
    <name type="scientific">Candidatus Thiodiazotropha endolucinida</name>
    <dbReference type="NCBI Taxonomy" id="1655433"/>
    <lineage>
        <taxon>Bacteria</taxon>
        <taxon>Pseudomonadati</taxon>
        <taxon>Pseudomonadota</taxon>
        <taxon>Gammaproteobacteria</taxon>
        <taxon>Chromatiales</taxon>
        <taxon>Sedimenticolaceae</taxon>
        <taxon>Candidatus Thiodiazotropha</taxon>
    </lineage>
</organism>
<dbReference type="Proteomes" id="UP000094769">
    <property type="component" value="Unassembled WGS sequence"/>
</dbReference>
<dbReference type="PANTHER" id="PTHR39339">
    <property type="entry name" value="SLR1444 PROTEIN"/>
    <property type="match status" value="1"/>
</dbReference>
<dbReference type="Gene3D" id="1.40.20.10">
    <property type="entry name" value="CHAD domain"/>
    <property type="match status" value="1"/>
</dbReference>
<dbReference type="InterPro" id="IPR038186">
    <property type="entry name" value="CHAD_dom_sf"/>
</dbReference>
<accession>A0A7Z1AF97</accession>
<dbReference type="RefSeq" id="WP_069125252.1">
    <property type="nucleotide sequence ID" value="NZ_MARB01000013.1"/>
</dbReference>
<dbReference type="PROSITE" id="PS51708">
    <property type="entry name" value="CHAD"/>
    <property type="match status" value="1"/>
</dbReference>
<dbReference type="SMART" id="SM00880">
    <property type="entry name" value="CHAD"/>
    <property type="match status" value="1"/>
</dbReference>
<name>A0A7Z1AF97_9GAMM</name>